<comment type="subcellular location">
    <subcellularLocation>
        <location evidence="1">Membrane</location>
        <topology evidence="1">Multi-pass membrane protein</topology>
    </subcellularLocation>
</comment>
<feature type="transmembrane region" description="Helical" evidence="5">
    <location>
        <begin position="228"/>
        <end position="247"/>
    </location>
</feature>
<dbReference type="InterPro" id="IPR036259">
    <property type="entry name" value="MFS_trans_sf"/>
</dbReference>
<keyword evidence="3 5" id="KW-1133">Transmembrane helix</keyword>
<proteinExistence type="predicted"/>
<evidence type="ECO:0000256" key="5">
    <source>
        <dbReference type="SAM" id="Phobius"/>
    </source>
</evidence>
<evidence type="ECO:0000259" key="6">
    <source>
        <dbReference type="PROSITE" id="PS50850"/>
    </source>
</evidence>
<feature type="transmembrane region" description="Helical" evidence="5">
    <location>
        <begin position="107"/>
        <end position="128"/>
    </location>
</feature>
<protein>
    <submittedName>
        <fullName evidence="7">Unplaced genomic scaffold supercont1.6, whole genome shotgun sequence</fullName>
    </submittedName>
</protein>
<dbReference type="InterPro" id="IPR005829">
    <property type="entry name" value="Sugar_transporter_CS"/>
</dbReference>
<dbReference type="PANTHER" id="PTHR23502">
    <property type="entry name" value="MAJOR FACILITATOR SUPERFAMILY"/>
    <property type="match status" value="1"/>
</dbReference>
<dbReference type="GO" id="GO:0016020">
    <property type="term" value="C:membrane"/>
    <property type="evidence" value="ECO:0007669"/>
    <property type="project" value="UniProtKB-SubCell"/>
</dbReference>
<dbReference type="FunFam" id="1.20.1250.20:FF:000460">
    <property type="entry name" value="MFS multidrug transporter, putative"/>
    <property type="match status" value="1"/>
</dbReference>
<feature type="transmembrane region" description="Helical" evidence="5">
    <location>
        <begin position="71"/>
        <end position="95"/>
    </location>
</feature>
<reference evidence="7 8" key="1">
    <citation type="submission" date="2015-01" db="EMBL/GenBank/DDBJ databases">
        <title>The Genome Sequence of Fonsecaea pedrosoi CBS 271.37.</title>
        <authorList>
            <consortium name="The Broad Institute Genomics Platform"/>
            <person name="Cuomo C."/>
            <person name="de Hoog S."/>
            <person name="Gorbushina A."/>
            <person name="Stielow B."/>
            <person name="Teixiera M."/>
            <person name="Abouelleil A."/>
            <person name="Chapman S.B."/>
            <person name="Priest M."/>
            <person name="Young S.K."/>
            <person name="Wortman J."/>
            <person name="Nusbaum C."/>
            <person name="Birren B."/>
        </authorList>
    </citation>
    <scope>NUCLEOTIDE SEQUENCE [LARGE SCALE GENOMIC DNA]</scope>
    <source>
        <strain evidence="7 8">CBS 271.37</strain>
    </source>
</reference>
<dbReference type="VEuPathDB" id="FungiDB:Z517_09589"/>
<feature type="transmembrane region" description="Helical" evidence="5">
    <location>
        <begin position="165"/>
        <end position="187"/>
    </location>
</feature>
<gene>
    <name evidence="7" type="ORF">Z517_09589</name>
</gene>
<feature type="transmembrane region" description="Helical" evidence="5">
    <location>
        <begin position="413"/>
        <end position="434"/>
    </location>
</feature>
<dbReference type="Pfam" id="PF07690">
    <property type="entry name" value="MFS_1"/>
    <property type="match status" value="1"/>
</dbReference>
<dbReference type="InterPro" id="IPR020846">
    <property type="entry name" value="MFS_dom"/>
</dbReference>
<dbReference type="PANTHER" id="PTHR23502:SF33">
    <property type="entry name" value="MAJOR FACILITATOR SUPERFAMILY (MFS) PROFILE DOMAIN-CONTAINING PROTEIN-RELATED"/>
    <property type="match status" value="1"/>
</dbReference>
<dbReference type="GO" id="GO:0022857">
    <property type="term" value="F:transmembrane transporter activity"/>
    <property type="evidence" value="ECO:0007669"/>
    <property type="project" value="InterPro"/>
</dbReference>
<evidence type="ECO:0000313" key="7">
    <source>
        <dbReference type="EMBL" id="KIW77143.1"/>
    </source>
</evidence>
<evidence type="ECO:0000256" key="2">
    <source>
        <dbReference type="ARBA" id="ARBA00022692"/>
    </source>
</evidence>
<feature type="transmembrane region" description="Helical" evidence="5">
    <location>
        <begin position="140"/>
        <end position="159"/>
    </location>
</feature>
<feature type="transmembrane region" description="Helical" evidence="5">
    <location>
        <begin position="199"/>
        <end position="222"/>
    </location>
</feature>
<evidence type="ECO:0000256" key="4">
    <source>
        <dbReference type="ARBA" id="ARBA00023136"/>
    </source>
</evidence>
<dbReference type="AlphaFoldDB" id="A0A0D2G8W4"/>
<feature type="transmembrane region" description="Helical" evidence="5">
    <location>
        <begin position="446"/>
        <end position="469"/>
    </location>
</feature>
<dbReference type="HOGENOM" id="CLU_008455_1_1_1"/>
<dbReference type="GO" id="GO:0042908">
    <property type="term" value="P:xenobiotic transport"/>
    <property type="evidence" value="ECO:0007669"/>
    <property type="project" value="UniProtKB-ARBA"/>
</dbReference>
<keyword evidence="8" id="KW-1185">Reference proteome</keyword>
<dbReference type="GO" id="GO:0140115">
    <property type="term" value="P:export across plasma membrane"/>
    <property type="evidence" value="ECO:0007669"/>
    <property type="project" value="UniProtKB-ARBA"/>
</dbReference>
<feature type="transmembrane region" description="Helical" evidence="5">
    <location>
        <begin position="347"/>
        <end position="365"/>
    </location>
</feature>
<dbReference type="GeneID" id="25309079"/>
<dbReference type="PROSITE" id="PS00216">
    <property type="entry name" value="SUGAR_TRANSPORT_1"/>
    <property type="match status" value="1"/>
</dbReference>
<dbReference type="Gene3D" id="1.20.1250.20">
    <property type="entry name" value="MFS general substrate transporter like domains"/>
    <property type="match status" value="1"/>
</dbReference>
<keyword evidence="4 5" id="KW-0472">Membrane</keyword>
<name>A0A0D2G8W4_9EURO</name>
<feature type="transmembrane region" description="Helical" evidence="5">
    <location>
        <begin position="300"/>
        <end position="327"/>
    </location>
</feature>
<dbReference type="OrthoDB" id="5296287at2759"/>
<feature type="transmembrane region" description="Helical" evidence="5">
    <location>
        <begin position="481"/>
        <end position="500"/>
    </location>
</feature>
<dbReference type="Proteomes" id="UP000053029">
    <property type="component" value="Unassembled WGS sequence"/>
</dbReference>
<dbReference type="RefSeq" id="XP_013280951.1">
    <property type="nucleotide sequence ID" value="XM_013425497.1"/>
</dbReference>
<dbReference type="PROSITE" id="PS50850">
    <property type="entry name" value="MFS"/>
    <property type="match status" value="1"/>
</dbReference>
<sequence length="515" mass="56038">MSSDSIPATREDEIMDETKDPNVVKVQVQATAAPATIPTSHPITDLDLGVVAWDNQSDPQNPLNFSNARKWGLLALVSSISFVTPLASSMFAPAAGLMAEEFDEENLVVVSLSVSVFLLGFVVGPLILGPLSELYGRRVVLGSCNLFFFVWQIGCALAPNTASLIVFRLLAGIGGSGPLTLGGGIIADLFPIHKRGRAMAIWSLGPLVGPVVGPIAGGFVGQHLGWRWIYWVLAIASAAVSVGIEVLNQETFAPVLIARKTKTLAKRLNRSDLRSYYQKQDVAQDPAVLAMLMLALKRPFIIFVKSPIVFLLSMYMSVIYGLLYLFFTTISPVFESEYGFSPQLSGLAYLGIGLGFFIGIAIFSATSDRTVIKLTARNSGRYEPEFRLRLVIGFSFVLPVSFFWYGWSVDRHAHWIVPIVGTIPFSLGMMNIFMPVQTYVVDCFNTYAASAIATLTASRSLAGALLPLAGLPLYQNLGYGWGNSLLGFIAVACIPIPVFFTKYGKKMRERHSLVL</sequence>
<keyword evidence="2 5" id="KW-0812">Transmembrane</keyword>
<evidence type="ECO:0000313" key="8">
    <source>
        <dbReference type="Proteomes" id="UP000053029"/>
    </source>
</evidence>
<evidence type="ECO:0000256" key="1">
    <source>
        <dbReference type="ARBA" id="ARBA00004141"/>
    </source>
</evidence>
<dbReference type="SUPFAM" id="SSF103473">
    <property type="entry name" value="MFS general substrate transporter"/>
    <property type="match status" value="1"/>
</dbReference>
<feature type="transmembrane region" description="Helical" evidence="5">
    <location>
        <begin position="386"/>
        <end position="407"/>
    </location>
</feature>
<evidence type="ECO:0000256" key="3">
    <source>
        <dbReference type="ARBA" id="ARBA00022989"/>
    </source>
</evidence>
<dbReference type="EMBL" id="KN846974">
    <property type="protein sequence ID" value="KIW77143.1"/>
    <property type="molecule type" value="Genomic_DNA"/>
</dbReference>
<feature type="domain" description="Major facilitator superfamily (MFS) profile" evidence="6">
    <location>
        <begin position="73"/>
        <end position="508"/>
    </location>
</feature>
<dbReference type="InterPro" id="IPR011701">
    <property type="entry name" value="MFS"/>
</dbReference>
<organism evidence="7 8">
    <name type="scientific">Fonsecaea pedrosoi CBS 271.37</name>
    <dbReference type="NCBI Taxonomy" id="1442368"/>
    <lineage>
        <taxon>Eukaryota</taxon>
        <taxon>Fungi</taxon>
        <taxon>Dikarya</taxon>
        <taxon>Ascomycota</taxon>
        <taxon>Pezizomycotina</taxon>
        <taxon>Eurotiomycetes</taxon>
        <taxon>Chaetothyriomycetidae</taxon>
        <taxon>Chaetothyriales</taxon>
        <taxon>Herpotrichiellaceae</taxon>
        <taxon>Fonsecaea</taxon>
    </lineage>
</organism>
<dbReference type="CDD" id="cd17323">
    <property type="entry name" value="MFS_Tpo1_MDR_like"/>
    <property type="match status" value="1"/>
</dbReference>
<accession>A0A0D2G8W4</accession>